<feature type="region of interest" description="Disordered" evidence="1">
    <location>
        <begin position="1"/>
        <end position="20"/>
    </location>
</feature>
<feature type="compositionally biased region" description="Basic residues" evidence="1">
    <location>
        <begin position="1"/>
        <end position="12"/>
    </location>
</feature>
<gene>
    <name evidence="2" type="ORF">HIV01_010970</name>
</gene>
<feature type="region of interest" description="Disordered" evidence="1">
    <location>
        <begin position="115"/>
        <end position="145"/>
    </location>
</feature>
<evidence type="ECO:0000256" key="1">
    <source>
        <dbReference type="SAM" id="MobiDB-lite"/>
    </source>
</evidence>
<keyword evidence="3" id="KW-1185">Reference proteome</keyword>
<dbReference type="RefSeq" id="WP_200607057.1">
    <property type="nucleotide sequence ID" value="NZ_CP071517.1"/>
</dbReference>
<evidence type="ECO:0000313" key="2">
    <source>
        <dbReference type="EMBL" id="QSX73759.1"/>
    </source>
</evidence>
<organism evidence="2 3">
    <name type="scientific">Lysobacter arenosi</name>
    <dbReference type="NCBI Taxonomy" id="2795387"/>
    <lineage>
        <taxon>Bacteria</taxon>
        <taxon>Pseudomonadati</taxon>
        <taxon>Pseudomonadota</taxon>
        <taxon>Gammaproteobacteria</taxon>
        <taxon>Lysobacterales</taxon>
        <taxon>Lysobacteraceae</taxon>
        <taxon>Lysobacter</taxon>
    </lineage>
</organism>
<proteinExistence type="predicted"/>
<sequence length="145" mass="15817">MSRNSKVKRAVRRKNEPKRPIRRLGASLQPHAQLLDGDGNAVGGVGWRDNQWLLVLAGQVVASSDSAAMALAMLRHVVAVQARAGKELELHASPPLLTAAAREAAVHEQTLEEYLAALEHERRSRDEEDAPPRPSTGLEAPTRLQ</sequence>
<accession>A0ABX7R8R6</accession>
<reference evidence="2 3" key="1">
    <citation type="submission" date="2021-02" db="EMBL/GenBank/DDBJ databases">
        <title>Lysobacter arenosi sp. nov., isolated from soil of gangwondo yeongwol, south Korea.</title>
        <authorList>
            <person name="Kim K.R."/>
            <person name="Kim K.H."/>
            <person name="Jeon C.O."/>
        </authorList>
    </citation>
    <scope>NUCLEOTIDE SEQUENCE [LARGE SCALE GENOMIC DNA]</scope>
    <source>
        <strain evidence="2 3">R7</strain>
    </source>
</reference>
<name>A0ABX7R8R6_9GAMM</name>
<dbReference type="Proteomes" id="UP000663400">
    <property type="component" value="Chromosome"/>
</dbReference>
<evidence type="ECO:0000313" key="3">
    <source>
        <dbReference type="Proteomes" id="UP000663400"/>
    </source>
</evidence>
<dbReference type="EMBL" id="CP071517">
    <property type="protein sequence ID" value="QSX73759.1"/>
    <property type="molecule type" value="Genomic_DNA"/>
</dbReference>
<protein>
    <submittedName>
        <fullName evidence="2">Uncharacterized protein</fullName>
    </submittedName>
</protein>